<dbReference type="PANTHER" id="PTHR30529">
    <property type="entry name" value="CYTOCHROME B561"/>
    <property type="match status" value="1"/>
</dbReference>
<evidence type="ECO:0000256" key="1">
    <source>
        <dbReference type="ARBA" id="ARBA00001970"/>
    </source>
</evidence>
<dbReference type="GO" id="GO:0022904">
    <property type="term" value="P:respiratory electron transport chain"/>
    <property type="evidence" value="ECO:0007669"/>
    <property type="project" value="InterPro"/>
</dbReference>
<dbReference type="HOGENOM" id="CLU_095321_3_0_6"/>
<organism evidence="15 16">
    <name type="scientific">Acinetobacter johnsonii ANC 3681</name>
    <dbReference type="NCBI Taxonomy" id="1217662"/>
    <lineage>
        <taxon>Bacteria</taxon>
        <taxon>Pseudomonadati</taxon>
        <taxon>Pseudomonadota</taxon>
        <taxon>Gammaproteobacteria</taxon>
        <taxon>Moraxellales</taxon>
        <taxon>Moraxellaceae</taxon>
        <taxon>Acinetobacter</taxon>
    </lineage>
</organism>
<dbReference type="PANTHER" id="PTHR30529:SF3">
    <property type="entry name" value="CYTOCHROME B561 HOMOLOG 1"/>
    <property type="match status" value="1"/>
</dbReference>
<dbReference type="GO" id="GO:0009055">
    <property type="term" value="F:electron transfer activity"/>
    <property type="evidence" value="ECO:0007669"/>
    <property type="project" value="InterPro"/>
</dbReference>
<feature type="transmembrane region" description="Helical" evidence="13">
    <location>
        <begin position="9"/>
        <end position="27"/>
    </location>
</feature>
<comment type="similarity">
    <text evidence="12">Belongs to the cytochrome b561 family.</text>
</comment>
<evidence type="ECO:0000313" key="16">
    <source>
        <dbReference type="Proteomes" id="UP000018444"/>
    </source>
</evidence>
<dbReference type="GO" id="GO:0005886">
    <property type="term" value="C:plasma membrane"/>
    <property type="evidence" value="ECO:0007669"/>
    <property type="project" value="UniProtKB-SubCell"/>
</dbReference>
<evidence type="ECO:0000256" key="5">
    <source>
        <dbReference type="ARBA" id="ARBA00022617"/>
    </source>
</evidence>
<evidence type="ECO:0000259" key="14">
    <source>
        <dbReference type="Pfam" id="PF01292"/>
    </source>
</evidence>
<gene>
    <name evidence="15" type="ORF">F946_01195</name>
</gene>
<evidence type="ECO:0000256" key="4">
    <source>
        <dbReference type="ARBA" id="ARBA00022475"/>
    </source>
</evidence>
<comment type="caution">
    <text evidence="15">The sequence shown here is derived from an EMBL/GenBank/DDBJ whole genome shotgun (WGS) entry which is preliminary data.</text>
</comment>
<dbReference type="InterPro" id="IPR052168">
    <property type="entry name" value="Cytochrome_b561_oxidase"/>
</dbReference>
<evidence type="ECO:0000256" key="3">
    <source>
        <dbReference type="ARBA" id="ARBA00022448"/>
    </source>
</evidence>
<dbReference type="PATRIC" id="fig|1217662.4.peg.1161"/>
<evidence type="ECO:0000256" key="7">
    <source>
        <dbReference type="ARBA" id="ARBA00022723"/>
    </source>
</evidence>
<keyword evidence="8" id="KW-0249">Electron transport</keyword>
<reference evidence="15 16" key="1">
    <citation type="submission" date="2013-02" db="EMBL/GenBank/DDBJ databases">
        <title>The Genome Sequence of Acinetobacter johnsonii ANC 3681.</title>
        <authorList>
            <consortium name="The Broad Institute Genome Sequencing Platform"/>
            <consortium name="The Broad Institute Genome Sequencing Center for Infectious Disease"/>
            <person name="Cerqueira G."/>
            <person name="Feldgarden M."/>
            <person name="Courvalin P."/>
            <person name="Perichon B."/>
            <person name="Grillot-Courvalin C."/>
            <person name="Clermont D."/>
            <person name="Rocha E."/>
            <person name="Yoon E.-J."/>
            <person name="Nemec A."/>
            <person name="Walker B."/>
            <person name="Young S.K."/>
            <person name="Zeng Q."/>
            <person name="Gargeya S."/>
            <person name="Fitzgerald M."/>
            <person name="Haas B."/>
            <person name="Abouelleil A."/>
            <person name="Alvarado L."/>
            <person name="Arachchi H.M."/>
            <person name="Berlin A.M."/>
            <person name="Chapman S.B."/>
            <person name="Dewar J."/>
            <person name="Goldberg J."/>
            <person name="Griggs A."/>
            <person name="Gujja S."/>
            <person name="Hansen M."/>
            <person name="Howarth C."/>
            <person name="Imamovic A."/>
            <person name="Larimer J."/>
            <person name="McCowan C."/>
            <person name="Murphy C."/>
            <person name="Neiman D."/>
            <person name="Pearson M."/>
            <person name="Priest M."/>
            <person name="Roberts A."/>
            <person name="Saif S."/>
            <person name="Shea T."/>
            <person name="Sisk P."/>
            <person name="Sykes S."/>
            <person name="Wortman J."/>
            <person name="Nusbaum C."/>
            <person name="Birren B."/>
        </authorList>
    </citation>
    <scope>NUCLEOTIDE SEQUENCE [LARGE SCALE GENOMIC DNA]</scope>
    <source>
        <strain evidence="15 16">ANC 3681</strain>
    </source>
</reference>
<evidence type="ECO:0000256" key="6">
    <source>
        <dbReference type="ARBA" id="ARBA00022692"/>
    </source>
</evidence>
<evidence type="ECO:0000256" key="13">
    <source>
        <dbReference type="SAM" id="Phobius"/>
    </source>
</evidence>
<evidence type="ECO:0000313" key="15">
    <source>
        <dbReference type="EMBL" id="ENV73304.1"/>
    </source>
</evidence>
<proteinExistence type="inferred from homology"/>
<evidence type="ECO:0000256" key="9">
    <source>
        <dbReference type="ARBA" id="ARBA00022989"/>
    </source>
</evidence>
<evidence type="ECO:0000256" key="11">
    <source>
        <dbReference type="ARBA" id="ARBA00023136"/>
    </source>
</evidence>
<evidence type="ECO:0000256" key="12">
    <source>
        <dbReference type="ARBA" id="ARBA00037975"/>
    </source>
</evidence>
<comment type="cofactor">
    <cofactor evidence="1">
        <name>heme b</name>
        <dbReference type="ChEBI" id="CHEBI:60344"/>
    </cofactor>
</comment>
<dbReference type="GeneID" id="56338395"/>
<keyword evidence="4" id="KW-1003">Cell membrane</keyword>
<feature type="transmembrane region" description="Helical" evidence="13">
    <location>
        <begin position="39"/>
        <end position="61"/>
    </location>
</feature>
<dbReference type="Pfam" id="PF01292">
    <property type="entry name" value="Ni_hydr_CYTB"/>
    <property type="match status" value="1"/>
</dbReference>
<sequence length="175" mass="20093">MKNNYPKPIIIMHWITFALVALVYLTAGDPTITDWKGQIHVVGGILIFILFFLRLSFVFLYRKSIPKTEIINSYQIVLFKMVRFFLYLSLCIVPIAGWMTLSSFTDNFQVLSLSLPLLSTVWGSDYIADAHQFLGNLFIALVGLHACAALIHHFIFKDNVLKSMLFKKWCDLEVI</sequence>
<feature type="transmembrane region" description="Helical" evidence="13">
    <location>
        <begin position="133"/>
        <end position="156"/>
    </location>
</feature>
<name>N9CRZ1_ACIJO</name>
<keyword evidence="9 13" id="KW-1133">Transmembrane helix</keyword>
<feature type="domain" description="Cytochrome b561 bacterial/Ni-hydrogenase" evidence="14">
    <location>
        <begin position="4"/>
        <end position="166"/>
    </location>
</feature>
<evidence type="ECO:0000256" key="2">
    <source>
        <dbReference type="ARBA" id="ARBA00004651"/>
    </source>
</evidence>
<comment type="subcellular location">
    <subcellularLocation>
        <location evidence="2">Cell membrane</location>
        <topology evidence="2">Multi-pass membrane protein</topology>
    </subcellularLocation>
</comment>
<dbReference type="AlphaFoldDB" id="N9CRZ1"/>
<dbReference type="InterPro" id="IPR016174">
    <property type="entry name" value="Di-haem_cyt_TM"/>
</dbReference>
<dbReference type="Proteomes" id="UP000018444">
    <property type="component" value="Unassembled WGS sequence"/>
</dbReference>
<keyword evidence="6 13" id="KW-0812">Transmembrane</keyword>
<dbReference type="SUPFAM" id="SSF81342">
    <property type="entry name" value="Transmembrane di-heme cytochromes"/>
    <property type="match status" value="1"/>
</dbReference>
<protein>
    <recommendedName>
        <fullName evidence="14">Cytochrome b561 bacterial/Ni-hydrogenase domain-containing protein</fullName>
    </recommendedName>
</protein>
<evidence type="ECO:0000256" key="8">
    <source>
        <dbReference type="ARBA" id="ARBA00022982"/>
    </source>
</evidence>
<keyword evidence="11 13" id="KW-0472">Membrane</keyword>
<keyword evidence="5" id="KW-0349">Heme</keyword>
<dbReference type="EMBL" id="APPZ01000006">
    <property type="protein sequence ID" value="ENV73304.1"/>
    <property type="molecule type" value="Genomic_DNA"/>
</dbReference>
<accession>N9CRZ1</accession>
<dbReference type="RefSeq" id="WP_004980154.1">
    <property type="nucleotide sequence ID" value="NZ_KB849705.1"/>
</dbReference>
<dbReference type="InterPro" id="IPR011577">
    <property type="entry name" value="Cyt_b561_bac/Ni-Hgenase"/>
</dbReference>
<keyword evidence="3" id="KW-0813">Transport</keyword>
<feature type="transmembrane region" description="Helical" evidence="13">
    <location>
        <begin position="82"/>
        <end position="101"/>
    </location>
</feature>
<keyword evidence="10" id="KW-0408">Iron</keyword>
<keyword evidence="7" id="KW-0479">Metal-binding</keyword>
<evidence type="ECO:0000256" key="10">
    <source>
        <dbReference type="ARBA" id="ARBA00023004"/>
    </source>
</evidence>
<dbReference type="GO" id="GO:0020037">
    <property type="term" value="F:heme binding"/>
    <property type="evidence" value="ECO:0007669"/>
    <property type="project" value="TreeGrafter"/>
</dbReference>
<dbReference type="GO" id="GO:0046872">
    <property type="term" value="F:metal ion binding"/>
    <property type="evidence" value="ECO:0007669"/>
    <property type="project" value="UniProtKB-KW"/>
</dbReference>